<dbReference type="InterPro" id="IPR004803">
    <property type="entry name" value="TGT"/>
</dbReference>
<dbReference type="InterPro" id="IPR002616">
    <property type="entry name" value="tRNA_ribo_trans-like"/>
</dbReference>
<protein>
    <recommendedName>
        <fullName evidence="6">Queuine tRNA-ribosyltransferase</fullName>
        <ecNumber evidence="6">2.4.2.29</ecNumber>
    </recommendedName>
    <alternativeName>
        <fullName evidence="6">Guanine insertion enzyme</fullName>
    </alternativeName>
    <alternativeName>
        <fullName evidence="6">tRNA-guanine transglycosylase</fullName>
    </alternativeName>
</protein>
<dbReference type="Pfam" id="PF01702">
    <property type="entry name" value="TGT"/>
    <property type="match status" value="1"/>
</dbReference>
<feature type="binding site" evidence="6">
    <location>
        <position position="219"/>
    </location>
    <ligand>
        <name>substrate</name>
    </ligand>
</feature>
<reference evidence="8 9" key="1">
    <citation type="submission" date="2019-02" db="EMBL/GenBank/DDBJ databases">
        <title>Deep-cultivation of Planctomycetes and their phenomic and genomic characterization uncovers novel biology.</title>
        <authorList>
            <person name="Wiegand S."/>
            <person name="Jogler M."/>
            <person name="Boedeker C."/>
            <person name="Pinto D."/>
            <person name="Vollmers J."/>
            <person name="Rivas-Marin E."/>
            <person name="Kohn T."/>
            <person name="Peeters S.H."/>
            <person name="Heuer A."/>
            <person name="Rast P."/>
            <person name="Oberbeckmann S."/>
            <person name="Bunk B."/>
            <person name="Jeske O."/>
            <person name="Meyerdierks A."/>
            <person name="Storesund J.E."/>
            <person name="Kallscheuer N."/>
            <person name="Luecker S."/>
            <person name="Lage O.M."/>
            <person name="Pohl T."/>
            <person name="Merkel B.J."/>
            <person name="Hornburger P."/>
            <person name="Mueller R.-W."/>
            <person name="Bruemmer F."/>
            <person name="Labrenz M."/>
            <person name="Spormann A.M."/>
            <person name="Op Den Camp H."/>
            <person name="Overmann J."/>
            <person name="Amann R."/>
            <person name="Jetten M.S.M."/>
            <person name="Mascher T."/>
            <person name="Medema M.H."/>
            <person name="Devos D.P."/>
            <person name="Kaster A.-K."/>
            <person name="Ovreas L."/>
            <person name="Rohde M."/>
            <person name="Galperin M.Y."/>
            <person name="Jogler C."/>
        </authorList>
    </citation>
    <scope>NUCLEOTIDE SEQUENCE [LARGE SCALE GENOMIC DNA]</scope>
    <source>
        <strain evidence="8 9">KOR34</strain>
    </source>
</reference>
<proteinExistence type="inferred from homology"/>
<feature type="region of interest" description="RNA binding; important for wobble base 34 recognition" evidence="6">
    <location>
        <begin position="274"/>
        <end position="278"/>
    </location>
</feature>
<accession>A0A5C5VDT2</accession>
<dbReference type="RefSeq" id="WP_390620772.1">
    <property type="nucleotide sequence ID" value="NZ_SIHJ01000001.1"/>
</dbReference>
<evidence type="ECO:0000313" key="8">
    <source>
        <dbReference type="EMBL" id="TWT36163.1"/>
    </source>
</evidence>
<feature type="binding site" evidence="6">
    <location>
        <position position="307"/>
    </location>
    <ligand>
        <name>Zn(2+)</name>
        <dbReference type="ChEBI" id="CHEBI:29105"/>
    </ligand>
</feature>
<feature type="binding site" evidence="6">
    <location>
        <position position="337"/>
    </location>
    <ligand>
        <name>Zn(2+)</name>
        <dbReference type="ChEBI" id="CHEBI:29105"/>
    </ligand>
</feature>
<evidence type="ECO:0000256" key="4">
    <source>
        <dbReference type="ARBA" id="ARBA00022723"/>
    </source>
</evidence>
<evidence type="ECO:0000256" key="3">
    <source>
        <dbReference type="ARBA" id="ARBA00022694"/>
    </source>
</evidence>
<keyword evidence="1 6" id="KW-0328">Glycosyltransferase</keyword>
<dbReference type="NCBIfam" id="TIGR00430">
    <property type="entry name" value="Q_tRNA_tgt"/>
    <property type="match status" value="1"/>
</dbReference>
<evidence type="ECO:0000259" key="7">
    <source>
        <dbReference type="Pfam" id="PF01702"/>
    </source>
</evidence>
<feature type="binding site" evidence="6">
    <location>
        <begin position="96"/>
        <end position="100"/>
    </location>
    <ligand>
        <name>substrate</name>
    </ligand>
</feature>
<evidence type="ECO:0000256" key="2">
    <source>
        <dbReference type="ARBA" id="ARBA00022679"/>
    </source>
</evidence>
<comment type="similarity">
    <text evidence="6">Belongs to the queuine tRNA-ribosyltransferase family.</text>
</comment>
<comment type="cofactor">
    <cofactor evidence="6">
        <name>Zn(2+)</name>
        <dbReference type="ChEBI" id="CHEBI:29105"/>
    </cofactor>
    <text evidence="6">Binds 1 zinc ion per subunit.</text>
</comment>
<comment type="function">
    <text evidence="6">Catalyzes the base-exchange of a guanine (G) residue with the queuine precursor 7-aminomethyl-7-deazaguanine (PreQ1) at position 34 (anticodon wobble position) in tRNAs with GU(N) anticodons (tRNA-Asp, -Asn, -His and -Tyr). Catalysis occurs through a double-displacement mechanism. The nucleophile active site attacks the C1' of nucleotide 34 to detach the guanine base from the RNA, forming a covalent enzyme-RNA intermediate. The proton acceptor active site deprotonates the incoming PreQ1, allowing a nucleophilic attack on the C1' of the ribose to form the product. After dissociation, two additional enzymatic reactions on the tRNA convert PreQ1 to queuine (Q), resulting in the hypermodified nucleoside queuosine (7-(((4,5-cis-dihydroxy-2-cyclopenten-1-yl)amino)methyl)-7-deazaguanosine).</text>
</comment>
<dbReference type="EMBL" id="SIHJ01000001">
    <property type="protein sequence ID" value="TWT36163.1"/>
    <property type="molecule type" value="Genomic_DNA"/>
</dbReference>
<name>A0A5C5VDT2_9BACT</name>
<feature type="active site" description="Nucleophile" evidence="6">
    <location>
        <position position="269"/>
    </location>
</feature>
<dbReference type="AlphaFoldDB" id="A0A5C5VDT2"/>
<feature type="active site" description="Proton acceptor" evidence="6">
    <location>
        <position position="96"/>
    </location>
</feature>
<comment type="catalytic activity">
    <reaction evidence="6">
        <text>7-aminomethyl-7-carbaguanine + guanosine(34) in tRNA = 7-aminomethyl-7-carbaguanosine(34) in tRNA + guanine</text>
        <dbReference type="Rhea" id="RHEA:24104"/>
        <dbReference type="Rhea" id="RHEA-COMP:10341"/>
        <dbReference type="Rhea" id="RHEA-COMP:10342"/>
        <dbReference type="ChEBI" id="CHEBI:16235"/>
        <dbReference type="ChEBI" id="CHEBI:58703"/>
        <dbReference type="ChEBI" id="CHEBI:74269"/>
        <dbReference type="ChEBI" id="CHEBI:82833"/>
        <dbReference type="EC" id="2.4.2.29"/>
    </reaction>
</comment>
<dbReference type="SUPFAM" id="SSF51713">
    <property type="entry name" value="tRNA-guanine transglycosylase"/>
    <property type="match status" value="1"/>
</dbReference>
<feature type="binding site" evidence="6">
    <location>
        <position position="312"/>
    </location>
    <ligand>
        <name>Zn(2+)</name>
        <dbReference type="ChEBI" id="CHEBI:29105"/>
    </ligand>
</feature>
<feature type="binding site" evidence="6">
    <location>
        <position position="309"/>
    </location>
    <ligand>
        <name>Zn(2+)</name>
        <dbReference type="ChEBI" id="CHEBI:29105"/>
    </ligand>
</feature>
<feature type="binding site" evidence="6">
    <location>
        <position position="150"/>
    </location>
    <ligand>
        <name>substrate</name>
    </ligand>
</feature>
<dbReference type="HAMAP" id="MF_00168">
    <property type="entry name" value="Q_tRNA_Tgt"/>
    <property type="match status" value="1"/>
</dbReference>
<dbReference type="Gene3D" id="3.20.20.105">
    <property type="entry name" value="Queuine tRNA-ribosyltransferase-like"/>
    <property type="match status" value="1"/>
</dbReference>
<keyword evidence="4 6" id="KW-0479">Metal-binding</keyword>
<keyword evidence="5 6" id="KW-0862">Zinc</keyword>
<evidence type="ECO:0000313" key="9">
    <source>
        <dbReference type="Proteomes" id="UP000316714"/>
    </source>
</evidence>
<keyword evidence="3 6" id="KW-0819">tRNA processing</keyword>
<dbReference type="PANTHER" id="PTHR43530">
    <property type="entry name" value="QUEUINE TRNA-RIBOSYLTRANSFERASE CATALYTIC SUBUNIT 1"/>
    <property type="match status" value="1"/>
</dbReference>
<comment type="caution">
    <text evidence="8">The sequence shown here is derived from an EMBL/GenBank/DDBJ whole genome shotgun (WGS) entry which is preliminary data.</text>
</comment>
<dbReference type="GO" id="GO:0005829">
    <property type="term" value="C:cytosol"/>
    <property type="evidence" value="ECO:0007669"/>
    <property type="project" value="TreeGrafter"/>
</dbReference>
<organism evidence="8 9">
    <name type="scientific">Posidoniimonas corsicana</name>
    <dbReference type="NCBI Taxonomy" id="1938618"/>
    <lineage>
        <taxon>Bacteria</taxon>
        <taxon>Pseudomonadati</taxon>
        <taxon>Planctomycetota</taxon>
        <taxon>Planctomycetia</taxon>
        <taxon>Pirellulales</taxon>
        <taxon>Lacipirellulaceae</taxon>
        <taxon>Posidoniimonas</taxon>
    </lineage>
</organism>
<sequence length="375" mass="40884">MAAHAVTFELHHTDAHCAARRATLRTPHGVVDLPTFMPVGTVGTVKGVDIGRLGETGAQMVLGNTYHMALRPGEEVVAKLGGLHAMSGWRGPMLTDSGGFQIFSLAKKVKITEEGARFHSHIDGAALHLTPERSVEIQEHLGADVAMVLDHVIALPADRYAIVDAMQRSIRWAERCLQHASRPDQSLFAIVQGGLDSGLRAECAARLSEMDFAGYAIGGLSVGESADEMDRTIDDTCPALPHDRPRYLMGVGTPRDLLESISRGVDMFDCVMPTRNGRNALAFTDEGPLRLRNARHTEDTRPLEEDCPCPACRHSRGYLRHLFTAGEMLGPILLSIHNLTYYQRLMADARAAIEADRFMAFKAGKLAGWVGTADK</sequence>
<comment type="pathway">
    <text evidence="6">tRNA modification; tRNA-queuosine biosynthesis.</text>
</comment>
<dbReference type="GO" id="GO:0008616">
    <property type="term" value="P:tRNA queuosine(34) biosynthetic process"/>
    <property type="evidence" value="ECO:0007669"/>
    <property type="project" value="UniProtKB-UniRule"/>
</dbReference>
<feature type="domain" description="tRNA-guanine(15) transglycosylase-like" evidence="7">
    <location>
        <begin position="18"/>
        <end position="365"/>
    </location>
</feature>
<feature type="region of interest" description="RNA binding" evidence="6">
    <location>
        <begin position="250"/>
        <end position="256"/>
    </location>
</feature>
<dbReference type="PANTHER" id="PTHR43530:SF1">
    <property type="entry name" value="QUEUINE TRNA-RIBOSYLTRANSFERASE CATALYTIC SUBUNIT 1"/>
    <property type="match status" value="1"/>
</dbReference>
<dbReference type="EC" id="2.4.2.29" evidence="6"/>
<dbReference type="GO" id="GO:0046872">
    <property type="term" value="F:metal ion binding"/>
    <property type="evidence" value="ECO:0007669"/>
    <property type="project" value="UniProtKB-KW"/>
</dbReference>
<dbReference type="UniPathway" id="UPA00392"/>
<evidence type="ECO:0000256" key="5">
    <source>
        <dbReference type="ARBA" id="ARBA00022833"/>
    </source>
</evidence>
<dbReference type="NCBIfam" id="TIGR00449">
    <property type="entry name" value="tgt_general"/>
    <property type="match status" value="1"/>
</dbReference>
<keyword evidence="9" id="KW-1185">Reference proteome</keyword>
<comment type="subunit">
    <text evidence="6">Homodimer. Within each dimer, one monomer is responsible for RNA recognition and catalysis, while the other monomer binds to the replacement base PreQ1.</text>
</comment>
<dbReference type="GO" id="GO:0008479">
    <property type="term" value="F:tRNA-guanosine(34) queuine transglycosylase activity"/>
    <property type="evidence" value="ECO:0007669"/>
    <property type="project" value="UniProtKB-UniRule"/>
</dbReference>
<keyword evidence="6" id="KW-0671">Queuosine biosynthesis</keyword>
<evidence type="ECO:0000256" key="6">
    <source>
        <dbReference type="HAMAP-Rule" id="MF_00168"/>
    </source>
</evidence>
<dbReference type="InterPro" id="IPR036511">
    <property type="entry name" value="TGT-like_sf"/>
</dbReference>
<feature type="binding site" evidence="6">
    <location>
        <position position="192"/>
    </location>
    <ligand>
        <name>substrate</name>
    </ligand>
</feature>
<gene>
    <name evidence="6 8" type="primary">tgt</name>
    <name evidence="8" type="ORF">KOR34_10630</name>
</gene>
<evidence type="ECO:0000256" key="1">
    <source>
        <dbReference type="ARBA" id="ARBA00022676"/>
    </source>
</evidence>
<keyword evidence="2 6" id="KW-0808">Transferase</keyword>
<dbReference type="Proteomes" id="UP000316714">
    <property type="component" value="Unassembled WGS sequence"/>
</dbReference>